<dbReference type="Proteomes" id="UP000187280">
    <property type="component" value="Unassembled WGS sequence"/>
</dbReference>
<gene>
    <name evidence="3" type="ORF">SAMN02982996_01318</name>
</gene>
<keyword evidence="1" id="KW-0812">Transmembrane</keyword>
<dbReference type="Pfam" id="PF16537">
    <property type="entry name" value="T2SSB"/>
    <property type="match status" value="1"/>
</dbReference>
<dbReference type="eggNOG" id="COG3266">
    <property type="taxonomic scope" value="Bacteria"/>
</dbReference>
<organism evidence="3 4">
    <name type="scientific">Lonsdalea quercina</name>
    <dbReference type="NCBI Taxonomy" id="71657"/>
    <lineage>
        <taxon>Bacteria</taxon>
        <taxon>Pseudomonadati</taxon>
        <taxon>Pseudomonadota</taxon>
        <taxon>Gammaproteobacteria</taxon>
        <taxon>Enterobacterales</taxon>
        <taxon>Pectobacteriaceae</taxon>
        <taxon>Lonsdalea</taxon>
    </lineage>
</organism>
<dbReference type="GeneID" id="97764217"/>
<evidence type="ECO:0000313" key="4">
    <source>
        <dbReference type="Proteomes" id="UP000187280"/>
    </source>
</evidence>
<evidence type="ECO:0000256" key="1">
    <source>
        <dbReference type="SAM" id="Phobius"/>
    </source>
</evidence>
<evidence type="ECO:0000313" key="3">
    <source>
        <dbReference type="EMBL" id="SEA27281.1"/>
    </source>
</evidence>
<reference evidence="3 4" key="1">
    <citation type="submission" date="2016-10" db="EMBL/GenBank/DDBJ databases">
        <authorList>
            <person name="de Groot N.N."/>
        </authorList>
    </citation>
    <scope>NUCLEOTIDE SEQUENCE [LARGE SCALE GENOMIC DNA]</scope>
    <source>
        <strain evidence="3 4">ATCC 29281</strain>
    </source>
</reference>
<protein>
    <submittedName>
        <fullName evidence="3">General secretion pathway protein B</fullName>
    </submittedName>
</protein>
<evidence type="ECO:0000259" key="2">
    <source>
        <dbReference type="Pfam" id="PF16537"/>
    </source>
</evidence>
<accession>A0A1H3ZV33</accession>
<dbReference type="InterPro" id="IPR032389">
    <property type="entry name" value="GspB_C"/>
</dbReference>
<dbReference type="EMBL" id="FNQS01000003">
    <property type="protein sequence ID" value="SEA27281.1"/>
    <property type="molecule type" value="Genomic_DNA"/>
</dbReference>
<keyword evidence="1" id="KW-0472">Membrane</keyword>
<name>A0A1H3ZV33_9GAMM</name>
<dbReference type="STRING" id="71657.SAMN02982996_01318"/>
<sequence length="163" mass="17706">MDSAPEVTPSTPISRGYVIPGYLLVLYALLLFALGWLGHQRWQEFRQAITPPPHIVTAPPSHAATLPAANAAPMPPTPSADNGELPAFTYSAHVFTSEPERRSVTLNNQRYREGDSPFSGVVIEQIQQDVTVFSVNGEPFILDALEDWPGGKPESSENNPSSP</sequence>
<keyword evidence="4" id="KW-1185">Reference proteome</keyword>
<feature type="domain" description="Type II secretion system protein GspB C-terminal" evidence="2">
    <location>
        <begin position="85"/>
        <end position="144"/>
    </location>
</feature>
<dbReference type="RefSeq" id="WP_026743515.1">
    <property type="nucleotide sequence ID" value="NZ_FNQS01000003.1"/>
</dbReference>
<dbReference type="AlphaFoldDB" id="A0A1H3ZV33"/>
<proteinExistence type="predicted"/>
<feature type="transmembrane region" description="Helical" evidence="1">
    <location>
        <begin position="17"/>
        <end position="37"/>
    </location>
</feature>
<keyword evidence="1" id="KW-1133">Transmembrane helix</keyword>
<dbReference type="GO" id="GO:0015627">
    <property type="term" value="C:type II protein secretion system complex"/>
    <property type="evidence" value="ECO:0007669"/>
    <property type="project" value="InterPro"/>
</dbReference>
<dbReference type="NCBIfam" id="NF037978">
    <property type="entry name" value="T2SS_GspB"/>
    <property type="match status" value="1"/>
</dbReference>